<evidence type="ECO:0000256" key="8">
    <source>
        <dbReference type="ARBA" id="ARBA00022989"/>
    </source>
</evidence>
<evidence type="ECO:0000259" key="15">
    <source>
        <dbReference type="PROSITE" id="PS50885"/>
    </source>
</evidence>
<dbReference type="PANTHER" id="PTHR45436">
    <property type="entry name" value="SENSOR HISTIDINE KINASE YKOH"/>
    <property type="match status" value="1"/>
</dbReference>
<dbReference type="CDD" id="cd00075">
    <property type="entry name" value="HATPase"/>
    <property type="match status" value="1"/>
</dbReference>
<keyword evidence="9" id="KW-0902">Two-component regulatory system</keyword>
<dbReference type="Gene3D" id="3.30.565.10">
    <property type="entry name" value="Histidine kinase-like ATPase, C-terminal domain"/>
    <property type="match status" value="1"/>
</dbReference>
<comment type="subcellular location">
    <subcellularLocation>
        <location evidence="2">Cell membrane</location>
    </subcellularLocation>
</comment>
<dbReference type="SUPFAM" id="SSF47384">
    <property type="entry name" value="Homodimeric domain of signal transducing histidine kinase"/>
    <property type="match status" value="1"/>
</dbReference>
<dbReference type="GO" id="GO:0005886">
    <property type="term" value="C:plasma membrane"/>
    <property type="evidence" value="ECO:0007669"/>
    <property type="project" value="UniProtKB-SubCell"/>
</dbReference>
<evidence type="ECO:0000256" key="11">
    <source>
        <dbReference type="SAM" id="Coils"/>
    </source>
</evidence>
<evidence type="ECO:0000256" key="13">
    <source>
        <dbReference type="SAM" id="Phobius"/>
    </source>
</evidence>
<dbReference type="Pfam" id="PF00672">
    <property type="entry name" value="HAMP"/>
    <property type="match status" value="1"/>
</dbReference>
<keyword evidence="6 13" id="KW-0812">Transmembrane</keyword>
<dbReference type="PROSITE" id="PS50109">
    <property type="entry name" value="HIS_KIN"/>
    <property type="match status" value="1"/>
</dbReference>
<dbReference type="CDD" id="cd06225">
    <property type="entry name" value="HAMP"/>
    <property type="match status" value="1"/>
</dbReference>
<dbReference type="InterPro" id="IPR036890">
    <property type="entry name" value="HATPase_C_sf"/>
</dbReference>
<dbReference type="Gene3D" id="1.10.287.130">
    <property type="match status" value="1"/>
</dbReference>
<keyword evidence="8 13" id="KW-1133">Transmembrane helix</keyword>
<evidence type="ECO:0000256" key="5">
    <source>
        <dbReference type="ARBA" id="ARBA00022679"/>
    </source>
</evidence>
<keyword evidence="7 16" id="KW-0418">Kinase</keyword>
<evidence type="ECO:0000256" key="6">
    <source>
        <dbReference type="ARBA" id="ARBA00022692"/>
    </source>
</evidence>
<dbReference type="AlphaFoldDB" id="A0A4R0HDY3"/>
<dbReference type="SUPFAM" id="SSF55874">
    <property type="entry name" value="ATPase domain of HSP90 chaperone/DNA topoisomerase II/histidine kinase"/>
    <property type="match status" value="1"/>
</dbReference>
<dbReference type="PANTHER" id="PTHR45436:SF5">
    <property type="entry name" value="SENSOR HISTIDINE KINASE TRCS"/>
    <property type="match status" value="1"/>
</dbReference>
<feature type="region of interest" description="Disordered" evidence="12">
    <location>
        <begin position="428"/>
        <end position="477"/>
    </location>
</feature>
<feature type="domain" description="Histidine kinase" evidence="14">
    <location>
        <begin position="243"/>
        <end position="447"/>
    </location>
</feature>
<dbReference type="EMBL" id="SJJZ01000003">
    <property type="protein sequence ID" value="TCC05929.1"/>
    <property type="molecule type" value="Genomic_DNA"/>
</dbReference>
<evidence type="ECO:0000313" key="16">
    <source>
        <dbReference type="EMBL" id="TCC05929.1"/>
    </source>
</evidence>
<dbReference type="PROSITE" id="PS50885">
    <property type="entry name" value="HAMP"/>
    <property type="match status" value="1"/>
</dbReference>
<keyword evidence="17" id="KW-1185">Reference proteome</keyword>
<name>A0A4R0HDY3_9ACTN</name>
<organism evidence="16 17">
    <name type="scientific">Kribbella soli</name>
    <dbReference type="NCBI Taxonomy" id="1124743"/>
    <lineage>
        <taxon>Bacteria</taxon>
        <taxon>Bacillati</taxon>
        <taxon>Actinomycetota</taxon>
        <taxon>Actinomycetes</taxon>
        <taxon>Propionibacteriales</taxon>
        <taxon>Kribbellaceae</taxon>
        <taxon>Kribbella</taxon>
    </lineage>
</organism>
<evidence type="ECO:0000313" key="17">
    <source>
        <dbReference type="Proteomes" id="UP000292346"/>
    </source>
</evidence>
<keyword evidence="4" id="KW-0597">Phosphoprotein</keyword>
<dbReference type="InterPro" id="IPR036097">
    <property type="entry name" value="HisK_dim/P_sf"/>
</dbReference>
<dbReference type="CDD" id="cd00082">
    <property type="entry name" value="HisKA"/>
    <property type="match status" value="1"/>
</dbReference>
<feature type="coiled-coil region" evidence="11">
    <location>
        <begin position="202"/>
        <end position="236"/>
    </location>
</feature>
<dbReference type="Proteomes" id="UP000292346">
    <property type="component" value="Unassembled WGS sequence"/>
</dbReference>
<keyword evidence="5" id="KW-0808">Transferase</keyword>
<dbReference type="OrthoDB" id="9757990at2"/>
<comment type="catalytic activity">
    <reaction evidence="1">
        <text>ATP + protein L-histidine = ADP + protein N-phospho-L-histidine.</text>
        <dbReference type="EC" id="2.7.13.3"/>
    </reaction>
</comment>
<dbReference type="Gene3D" id="6.10.340.10">
    <property type="match status" value="1"/>
</dbReference>
<feature type="transmembrane region" description="Helical" evidence="13">
    <location>
        <begin position="12"/>
        <end position="32"/>
    </location>
</feature>
<feature type="domain" description="HAMP" evidence="15">
    <location>
        <begin position="154"/>
        <end position="207"/>
    </location>
</feature>
<dbReference type="InterPro" id="IPR003594">
    <property type="entry name" value="HATPase_dom"/>
</dbReference>
<evidence type="ECO:0000259" key="14">
    <source>
        <dbReference type="PROSITE" id="PS50109"/>
    </source>
</evidence>
<protein>
    <recommendedName>
        <fullName evidence="3">histidine kinase</fullName>
        <ecNumber evidence="3">2.7.13.3</ecNumber>
    </recommendedName>
</protein>
<gene>
    <name evidence="16" type="ORF">E0H45_28460</name>
</gene>
<keyword evidence="10 13" id="KW-0472">Membrane</keyword>
<dbReference type="SMART" id="SM00387">
    <property type="entry name" value="HATPase_c"/>
    <property type="match status" value="1"/>
</dbReference>
<dbReference type="Pfam" id="PF02518">
    <property type="entry name" value="HATPase_c"/>
    <property type="match status" value="1"/>
</dbReference>
<dbReference type="InterPro" id="IPR004358">
    <property type="entry name" value="Sig_transdc_His_kin-like_C"/>
</dbReference>
<evidence type="ECO:0000256" key="12">
    <source>
        <dbReference type="SAM" id="MobiDB-lite"/>
    </source>
</evidence>
<dbReference type="PRINTS" id="PR00344">
    <property type="entry name" value="BCTRLSENSOR"/>
</dbReference>
<feature type="transmembrane region" description="Helical" evidence="13">
    <location>
        <begin position="133"/>
        <end position="157"/>
    </location>
</feature>
<evidence type="ECO:0000256" key="10">
    <source>
        <dbReference type="ARBA" id="ARBA00023136"/>
    </source>
</evidence>
<accession>A0A4R0HDY3</accession>
<dbReference type="GO" id="GO:0000155">
    <property type="term" value="F:phosphorelay sensor kinase activity"/>
    <property type="evidence" value="ECO:0007669"/>
    <property type="project" value="InterPro"/>
</dbReference>
<evidence type="ECO:0000256" key="7">
    <source>
        <dbReference type="ARBA" id="ARBA00022777"/>
    </source>
</evidence>
<dbReference type="RefSeq" id="WP_131342930.1">
    <property type="nucleotide sequence ID" value="NZ_SJJZ01000003.1"/>
</dbReference>
<proteinExistence type="predicted"/>
<dbReference type="InterPro" id="IPR005467">
    <property type="entry name" value="His_kinase_dom"/>
</dbReference>
<evidence type="ECO:0000256" key="1">
    <source>
        <dbReference type="ARBA" id="ARBA00000085"/>
    </source>
</evidence>
<reference evidence="16 17" key="1">
    <citation type="submission" date="2019-02" db="EMBL/GenBank/DDBJ databases">
        <title>Kribbella capetownensis sp. nov. and Kribbella speibonae sp. nov., isolated from soil.</title>
        <authorList>
            <person name="Curtis S.M."/>
            <person name="Norton I."/>
            <person name="Everest G.J."/>
            <person name="Meyers P.R."/>
        </authorList>
    </citation>
    <scope>NUCLEOTIDE SEQUENCE [LARGE SCALE GENOMIC DNA]</scope>
    <source>
        <strain evidence="16 17">KCTC 29219</strain>
    </source>
</reference>
<keyword evidence="11" id="KW-0175">Coiled coil</keyword>
<evidence type="ECO:0000256" key="9">
    <source>
        <dbReference type="ARBA" id="ARBA00023012"/>
    </source>
</evidence>
<feature type="compositionally biased region" description="Pro residues" evidence="12">
    <location>
        <begin position="443"/>
        <end position="453"/>
    </location>
</feature>
<evidence type="ECO:0000256" key="4">
    <source>
        <dbReference type="ARBA" id="ARBA00022553"/>
    </source>
</evidence>
<dbReference type="SMART" id="SM00304">
    <property type="entry name" value="HAMP"/>
    <property type="match status" value="1"/>
</dbReference>
<comment type="caution">
    <text evidence="16">The sequence shown here is derived from an EMBL/GenBank/DDBJ whole genome shotgun (WGS) entry which is preliminary data.</text>
</comment>
<dbReference type="InterPro" id="IPR003660">
    <property type="entry name" value="HAMP_dom"/>
</dbReference>
<dbReference type="SMART" id="SM00388">
    <property type="entry name" value="HisKA"/>
    <property type="match status" value="1"/>
</dbReference>
<dbReference type="Pfam" id="PF00512">
    <property type="entry name" value="HisKA"/>
    <property type="match status" value="1"/>
</dbReference>
<dbReference type="InterPro" id="IPR003661">
    <property type="entry name" value="HisK_dim/P_dom"/>
</dbReference>
<dbReference type="EC" id="2.7.13.3" evidence="3"/>
<evidence type="ECO:0000256" key="3">
    <source>
        <dbReference type="ARBA" id="ARBA00012438"/>
    </source>
</evidence>
<dbReference type="InterPro" id="IPR050428">
    <property type="entry name" value="TCS_sensor_his_kinase"/>
</dbReference>
<sequence>MNLSLRVRVTLTAIAVLLVVLPITGLTVKAVFDAQAERSLDSLLTGRAQLAQQLARQNVAPGNLVRRVDADGVRVTLILRNGRQLGAPPIDPSATVRQVKATLQAGQQTKGATLLLSADTGLLADASARLRNVLLISGGLAILITALALVIGMRFALAPLDAMTGLARSIAAGRRGGRLQPERADTELGRTATAFDEMLDALEGAEGAARQAEGTARQSEEAARRAEGLARRSEDRMREFVADAAHELRTPVAGLQTAAETLIQLGPEASAAQREELELLLVRESRRAGTLVSDLLELSRIDAGLQLHVAPVDLRQLADAQAARLRLVAPDVEVEIVGSATVTADADRLTQVLTNLVDNARQAGAHTLRITVAPTGVRVEDDGPGVPPPARDRIFARLVHGPHSKGAGLGLAIARGVARAHGGNLIVTDRPDGKPGAAFHLHLPPPPHPPLPPNTSHHQRPPDPPPTTRPPRHPAPN</sequence>
<evidence type="ECO:0000256" key="2">
    <source>
        <dbReference type="ARBA" id="ARBA00004236"/>
    </source>
</evidence>
<feature type="compositionally biased region" description="Pro residues" evidence="12">
    <location>
        <begin position="462"/>
        <end position="477"/>
    </location>
</feature>